<evidence type="ECO:0008006" key="5">
    <source>
        <dbReference type="Google" id="ProtNLM"/>
    </source>
</evidence>
<evidence type="ECO:0000256" key="1">
    <source>
        <dbReference type="SAM" id="Coils"/>
    </source>
</evidence>
<gene>
    <name evidence="3" type="ORF">COCHEDRAFT_1218284</name>
</gene>
<organism evidence="3 4">
    <name type="scientific">Cochliobolus heterostrophus (strain C5 / ATCC 48332 / race O)</name>
    <name type="common">Southern corn leaf blight fungus</name>
    <name type="synonym">Bipolaris maydis</name>
    <dbReference type="NCBI Taxonomy" id="701091"/>
    <lineage>
        <taxon>Eukaryota</taxon>
        <taxon>Fungi</taxon>
        <taxon>Dikarya</taxon>
        <taxon>Ascomycota</taxon>
        <taxon>Pezizomycotina</taxon>
        <taxon>Dothideomycetes</taxon>
        <taxon>Pleosporomycetidae</taxon>
        <taxon>Pleosporales</taxon>
        <taxon>Pleosporineae</taxon>
        <taxon>Pleosporaceae</taxon>
        <taxon>Bipolaris</taxon>
    </lineage>
</organism>
<sequence>MAGITRDGRDGHTFECCSQKDEEISRLEAELKTTKYYIDTLEEDLQDTRDNCEKLKTQNHSLNSKVICQEKEIKQADLYTKACESAFCEEQDAHEKLKISSEKSNQDAIEQIAFERGKREEMERINDTLREQLSDTGDRNERLEADLSNLQKEKEVLVEALRKVSGPSPFVPHTPTIGFNNLQAGSSGDEIAINDNKDPSSNSTTQIMFASPPDCVAGTNVSRFDQNDYAIGKRRIELPNKAEQTLEATHYTRKKQMIKDSRTSLPLKPEHTGNEEPKFAFVYPPPAPREAHVSGHADGQQTLREPSDTARDNL</sequence>
<evidence type="ECO:0000256" key="2">
    <source>
        <dbReference type="SAM" id="MobiDB-lite"/>
    </source>
</evidence>
<dbReference type="HOGENOM" id="CLU_885675_0_0_1"/>
<evidence type="ECO:0000313" key="3">
    <source>
        <dbReference type="EMBL" id="EMD86743.1"/>
    </source>
</evidence>
<feature type="coiled-coil region" evidence="1">
    <location>
        <begin position="24"/>
        <end position="65"/>
    </location>
</feature>
<keyword evidence="1" id="KW-0175">Coiled coil</keyword>
<feature type="compositionally biased region" description="Basic and acidic residues" evidence="2">
    <location>
        <begin position="305"/>
        <end position="314"/>
    </location>
</feature>
<keyword evidence="4" id="KW-1185">Reference proteome</keyword>
<protein>
    <recommendedName>
        <fullName evidence="5">NUDE domain-containing protein</fullName>
    </recommendedName>
</protein>
<dbReference type="Proteomes" id="UP000016936">
    <property type="component" value="Unassembled WGS sequence"/>
</dbReference>
<feature type="compositionally biased region" description="Basic and acidic residues" evidence="2">
    <location>
        <begin position="258"/>
        <end position="278"/>
    </location>
</feature>
<feature type="coiled-coil region" evidence="1">
    <location>
        <begin position="112"/>
        <end position="160"/>
    </location>
</feature>
<reference evidence="4" key="2">
    <citation type="journal article" date="2013" name="PLoS Genet.">
        <title>Comparative genome structure, secondary metabolite, and effector coding capacity across Cochliobolus pathogens.</title>
        <authorList>
            <person name="Condon B.J."/>
            <person name="Leng Y."/>
            <person name="Wu D."/>
            <person name="Bushley K.E."/>
            <person name="Ohm R.A."/>
            <person name="Otillar R."/>
            <person name="Martin J."/>
            <person name="Schackwitz W."/>
            <person name="Grimwood J."/>
            <person name="MohdZainudin N."/>
            <person name="Xue C."/>
            <person name="Wang R."/>
            <person name="Manning V.A."/>
            <person name="Dhillon B."/>
            <person name="Tu Z.J."/>
            <person name="Steffenson B.J."/>
            <person name="Salamov A."/>
            <person name="Sun H."/>
            <person name="Lowry S."/>
            <person name="LaButti K."/>
            <person name="Han J."/>
            <person name="Copeland A."/>
            <person name="Lindquist E."/>
            <person name="Barry K."/>
            <person name="Schmutz J."/>
            <person name="Baker S.E."/>
            <person name="Ciuffetti L.M."/>
            <person name="Grigoriev I.V."/>
            <person name="Zhong S."/>
            <person name="Turgeon B.G."/>
        </authorList>
    </citation>
    <scope>NUCLEOTIDE SEQUENCE [LARGE SCALE GENOMIC DNA]</scope>
    <source>
        <strain evidence="4">C5 / ATCC 48332 / race O</strain>
    </source>
</reference>
<accession>M2UFH3</accession>
<dbReference type="EMBL" id="KB445584">
    <property type="protein sequence ID" value="EMD86743.1"/>
    <property type="molecule type" value="Genomic_DNA"/>
</dbReference>
<name>M2UFH3_COCH5</name>
<reference evidence="3 4" key="1">
    <citation type="journal article" date="2012" name="PLoS Pathog.">
        <title>Diverse lifestyles and strategies of plant pathogenesis encoded in the genomes of eighteen Dothideomycetes fungi.</title>
        <authorList>
            <person name="Ohm R.A."/>
            <person name="Feau N."/>
            <person name="Henrissat B."/>
            <person name="Schoch C.L."/>
            <person name="Horwitz B.A."/>
            <person name="Barry K.W."/>
            <person name="Condon B.J."/>
            <person name="Copeland A.C."/>
            <person name="Dhillon B."/>
            <person name="Glaser F."/>
            <person name="Hesse C.N."/>
            <person name="Kosti I."/>
            <person name="LaButti K."/>
            <person name="Lindquist E.A."/>
            <person name="Lucas S."/>
            <person name="Salamov A.A."/>
            <person name="Bradshaw R.E."/>
            <person name="Ciuffetti L."/>
            <person name="Hamelin R.C."/>
            <person name="Kema G.H.J."/>
            <person name="Lawrence C."/>
            <person name="Scott J.A."/>
            <person name="Spatafora J.W."/>
            <person name="Turgeon B.G."/>
            <person name="de Wit P.J.G.M."/>
            <person name="Zhong S."/>
            <person name="Goodwin S.B."/>
            <person name="Grigoriev I.V."/>
        </authorList>
    </citation>
    <scope>NUCLEOTIDE SEQUENCE [LARGE SCALE GENOMIC DNA]</scope>
    <source>
        <strain evidence="4">C5 / ATCC 48332 / race O</strain>
    </source>
</reference>
<proteinExistence type="predicted"/>
<dbReference type="AlphaFoldDB" id="M2UFH3"/>
<feature type="region of interest" description="Disordered" evidence="2">
    <location>
        <begin position="258"/>
        <end position="314"/>
    </location>
</feature>
<evidence type="ECO:0000313" key="4">
    <source>
        <dbReference type="Proteomes" id="UP000016936"/>
    </source>
</evidence>